<dbReference type="Proteomes" id="UP001209701">
    <property type="component" value="Unassembled WGS sequence"/>
</dbReference>
<protein>
    <submittedName>
        <fullName evidence="2">Uncharacterized protein</fullName>
    </submittedName>
</protein>
<keyword evidence="1" id="KW-1133">Transmembrane helix</keyword>
<feature type="transmembrane region" description="Helical" evidence="1">
    <location>
        <begin position="21"/>
        <end position="40"/>
    </location>
</feature>
<comment type="caution">
    <text evidence="2">The sequence shown here is derived from an EMBL/GenBank/DDBJ whole genome shotgun (WGS) entry which is preliminary data.</text>
</comment>
<keyword evidence="3" id="KW-1185">Reference proteome</keyword>
<name>A0ABT2YND0_9BURK</name>
<gene>
    <name evidence="2" type="ORF">LNV07_25190</name>
</gene>
<organism evidence="2 3">
    <name type="scientific">Roseateles oligotrophus</name>
    <dbReference type="NCBI Taxonomy" id="1769250"/>
    <lineage>
        <taxon>Bacteria</taxon>
        <taxon>Pseudomonadati</taxon>
        <taxon>Pseudomonadota</taxon>
        <taxon>Betaproteobacteria</taxon>
        <taxon>Burkholderiales</taxon>
        <taxon>Sphaerotilaceae</taxon>
        <taxon>Roseateles</taxon>
    </lineage>
</organism>
<keyword evidence="1" id="KW-0812">Transmembrane</keyword>
<reference evidence="2 3" key="1">
    <citation type="submission" date="2021-11" db="EMBL/GenBank/DDBJ databases">
        <authorList>
            <person name="Liang Q."/>
            <person name="Mou H."/>
            <person name="Liu Z."/>
        </authorList>
    </citation>
    <scope>NUCLEOTIDE SEQUENCE [LARGE SCALE GENOMIC DNA]</scope>
    <source>
        <strain evidence="2 3">CHU3</strain>
    </source>
</reference>
<evidence type="ECO:0000313" key="3">
    <source>
        <dbReference type="Proteomes" id="UP001209701"/>
    </source>
</evidence>
<accession>A0ABT2YND0</accession>
<proteinExistence type="predicted"/>
<keyword evidence="1" id="KW-0472">Membrane</keyword>
<feature type="transmembrane region" description="Helical" evidence="1">
    <location>
        <begin position="60"/>
        <end position="83"/>
    </location>
</feature>
<evidence type="ECO:0000313" key="2">
    <source>
        <dbReference type="EMBL" id="MCV2371395.1"/>
    </source>
</evidence>
<evidence type="ECO:0000256" key="1">
    <source>
        <dbReference type="SAM" id="Phobius"/>
    </source>
</evidence>
<dbReference type="EMBL" id="JAJIRN010000023">
    <property type="protein sequence ID" value="MCV2371395.1"/>
    <property type="molecule type" value="Genomic_DNA"/>
</dbReference>
<sequence>MQPKLKPRLEDKRLERLYDYTKFHIGIYLSAAAGLTGLLGSIANQKAGQFLFDLVGAPPLLGLALVLMVLAGACGGVVATSVTESRKFDDFWKKPQGPSWWRQGPVGAKWVAAEHSFFWMSLVSIITAVLWRKQTLEWFLPL</sequence>